<evidence type="ECO:0000313" key="3">
    <source>
        <dbReference type="Proteomes" id="UP000527616"/>
    </source>
</evidence>
<comment type="caution">
    <text evidence="2">The sequence shown here is derived from an EMBL/GenBank/DDBJ whole genome shotgun (WGS) entry which is preliminary data.</text>
</comment>
<organism evidence="2 3">
    <name type="scientific">Naumannella cuiyingiana</name>
    <dbReference type="NCBI Taxonomy" id="1347891"/>
    <lineage>
        <taxon>Bacteria</taxon>
        <taxon>Bacillati</taxon>
        <taxon>Actinomycetota</taxon>
        <taxon>Actinomycetes</taxon>
        <taxon>Propionibacteriales</taxon>
        <taxon>Propionibacteriaceae</taxon>
        <taxon>Naumannella</taxon>
    </lineage>
</organism>
<gene>
    <name evidence="2" type="ORF">GGQ54_000617</name>
</gene>
<accession>A0A7Z0IK38</accession>
<keyword evidence="1" id="KW-1133">Transmembrane helix</keyword>
<feature type="transmembrane region" description="Helical" evidence="1">
    <location>
        <begin position="66"/>
        <end position="84"/>
    </location>
</feature>
<dbReference type="EMBL" id="JACBZS010000001">
    <property type="protein sequence ID" value="NYI70057.1"/>
    <property type="molecule type" value="Genomic_DNA"/>
</dbReference>
<proteinExistence type="predicted"/>
<keyword evidence="1" id="KW-0812">Transmembrane</keyword>
<evidence type="ECO:0000313" key="2">
    <source>
        <dbReference type="EMBL" id="NYI70057.1"/>
    </source>
</evidence>
<protein>
    <submittedName>
        <fullName evidence="2">Putative membrane protein YphA (DoxX/SURF4 family)</fullName>
    </submittedName>
</protein>
<reference evidence="2 3" key="1">
    <citation type="submission" date="2020-07" db="EMBL/GenBank/DDBJ databases">
        <title>Sequencing the genomes of 1000 actinobacteria strains.</title>
        <authorList>
            <person name="Klenk H.-P."/>
        </authorList>
    </citation>
    <scope>NUCLEOTIDE SEQUENCE [LARGE SCALE GENOMIC DNA]</scope>
    <source>
        <strain evidence="2 3">DSM 103164</strain>
    </source>
</reference>
<feature type="transmembrane region" description="Helical" evidence="1">
    <location>
        <begin position="12"/>
        <end position="30"/>
    </location>
</feature>
<name>A0A7Z0IK38_9ACTN</name>
<keyword evidence="3" id="KW-1185">Reference proteome</keyword>
<evidence type="ECO:0000256" key="1">
    <source>
        <dbReference type="SAM" id="Phobius"/>
    </source>
</evidence>
<feature type="transmembrane region" description="Helical" evidence="1">
    <location>
        <begin position="148"/>
        <end position="167"/>
    </location>
</feature>
<keyword evidence="1" id="KW-0472">Membrane</keyword>
<dbReference type="AlphaFoldDB" id="A0A7Z0IK38"/>
<feature type="transmembrane region" description="Helical" evidence="1">
    <location>
        <begin position="119"/>
        <end position="141"/>
    </location>
</feature>
<feature type="transmembrane region" description="Helical" evidence="1">
    <location>
        <begin position="36"/>
        <end position="54"/>
    </location>
</feature>
<sequence>MSWMDGARRVGGWLWVFGGLACQLVGGFAFAVWPGWITGTVLVAIGLLGIATLPRVAERLGRIPRVLGIVVAVLLAVSLLGAVADRFGLFGPAGSPGVSWGNWPAFVAYTAGLLPGLPAPAVTVAAIAATIAEAVLGVALIVGWQRRWVGKAAAGLFAVYLVAMLPSVGAGEVVRYGVPMLIGGALLVSATPRFDRREAPAYA</sequence>
<dbReference type="Proteomes" id="UP000527616">
    <property type="component" value="Unassembled WGS sequence"/>
</dbReference>
<dbReference type="RefSeq" id="WP_179444052.1">
    <property type="nucleotide sequence ID" value="NZ_JACBZS010000001.1"/>
</dbReference>